<evidence type="ECO:0000313" key="5">
    <source>
        <dbReference type="EMBL" id="SDB86386.1"/>
    </source>
</evidence>
<dbReference type="STRING" id="1814289.SAMN05216410_0539"/>
<dbReference type="SUPFAM" id="SSF53807">
    <property type="entry name" value="Helical backbone' metal receptor"/>
    <property type="match status" value="1"/>
</dbReference>
<name>A0A1G6GZ51_9MICO</name>
<evidence type="ECO:0000256" key="3">
    <source>
        <dbReference type="ARBA" id="ARBA00022729"/>
    </source>
</evidence>
<dbReference type="InterPro" id="IPR050492">
    <property type="entry name" value="Bact_metal-bind_prot9"/>
</dbReference>
<reference evidence="5 6" key="1">
    <citation type="submission" date="2016-09" db="EMBL/GenBank/DDBJ databases">
        <authorList>
            <person name="Capua I."/>
            <person name="De Benedictis P."/>
            <person name="Joannis T."/>
            <person name="Lombin L.H."/>
            <person name="Cattoli G."/>
        </authorList>
    </citation>
    <scope>NUCLEOTIDE SEQUENCE [LARGE SCALE GENOMIC DNA]</scope>
    <source>
        <strain evidence="5 6">ISLP-3</strain>
    </source>
</reference>
<keyword evidence="6" id="KW-1185">Reference proteome</keyword>
<evidence type="ECO:0000256" key="2">
    <source>
        <dbReference type="ARBA" id="ARBA00022448"/>
    </source>
</evidence>
<evidence type="ECO:0000256" key="4">
    <source>
        <dbReference type="SAM" id="SignalP"/>
    </source>
</evidence>
<dbReference type="Pfam" id="PF01297">
    <property type="entry name" value="ZnuA"/>
    <property type="match status" value="1"/>
</dbReference>
<sequence>MSHLHAPRSALRRSLTATVLVGALALLAACSGAPQPSGADRIDVLASFYPLQFAAQEIGGDRVSVSNLTPPGAEPHDLELSPAAVRTLGEADLVVVLSGMQAATDEAVAQLRPEHVVDAASQLDGESIEATSLDPHFWLDPMRMAALGHEIADELSAIDPAHAAEYAQRADDLERRLGVLDAEFSEGLAQCSGATLVTSHEAFGYLAQRYDLHQVGISGINPDVEPAPARLREVRAVVVRDGVRTLYFEVLVSPKVTTVLAEDLGVSAAVLDPLEGHADTSADYFTVMRANLAALTSGLACG</sequence>
<dbReference type="GO" id="GO:0046872">
    <property type="term" value="F:metal ion binding"/>
    <property type="evidence" value="ECO:0007669"/>
    <property type="project" value="InterPro"/>
</dbReference>
<feature type="chain" id="PRO_5039564214" evidence="4">
    <location>
        <begin position="29"/>
        <end position="302"/>
    </location>
</feature>
<dbReference type="Gene3D" id="3.40.50.1980">
    <property type="entry name" value="Nitrogenase molybdenum iron protein domain"/>
    <property type="match status" value="2"/>
</dbReference>
<keyword evidence="2" id="KW-0813">Transport</keyword>
<organism evidence="5 6">
    <name type="scientific">Sanguibacter gelidistatuariae</name>
    <dbReference type="NCBI Taxonomy" id="1814289"/>
    <lineage>
        <taxon>Bacteria</taxon>
        <taxon>Bacillati</taxon>
        <taxon>Actinomycetota</taxon>
        <taxon>Actinomycetes</taxon>
        <taxon>Micrococcales</taxon>
        <taxon>Sanguibacteraceae</taxon>
        <taxon>Sanguibacter</taxon>
    </lineage>
</organism>
<dbReference type="GO" id="GO:0030001">
    <property type="term" value="P:metal ion transport"/>
    <property type="evidence" value="ECO:0007669"/>
    <property type="project" value="InterPro"/>
</dbReference>
<accession>A0A1G6GZ51</accession>
<dbReference type="PANTHER" id="PTHR42953:SF3">
    <property type="entry name" value="HIGH-AFFINITY ZINC UPTAKE SYSTEM PROTEIN ZNUA"/>
    <property type="match status" value="1"/>
</dbReference>
<gene>
    <name evidence="5" type="ORF">SAMN05216410_0539</name>
</gene>
<comment type="similarity">
    <text evidence="1">Belongs to the bacterial solute-binding protein 9 family.</text>
</comment>
<evidence type="ECO:0000256" key="1">
    <source>
        <dbReference type="ARBA" id="ARBA00011028"/>
    </source>
</evidence>
<dbReference type="OrthoDB" id="9810636at2"/>
<dbReference type="PANTHER" id="PTHR42953">
    <property type="entry name" value="HIGH-AFFINITY ZINC UPTAKE SYSTEM PROTEIN ZNUA-RELATED"/>
    <property type="match status" value="1"/>
</dbReference>
<feature type="signal peptide" evidence="4">
    <location>
        <begin position="1"/>
        <end position="28"/>
    </location>
</feature>
<dbReference type="RefSeq" id="WP_093180585.1">
    <property type="nucleotide sequence ID" value="NZ_FMYH01000001.1"/>
</dbReference>
<dbReference type="InterPro" id="IPR006127">
    <property type="entry name" value="ZnuA-like"/>
</dbReference>
<protein>
    <submittedName>
        <fullName evidence="5">Zinc transport system substrate-binding protein</fullName>
    </submittedName>
</protein>
<dbReference type="AlphaFoldDB" id="A0A1G6GZ51"/>
<keyword evidence="3 4" id="KW-0732">Signal</keyword>
<proteinExistence type="inferred from homology"/>
<dbReference type="EMBL" id="FMYH01000001">
    <property type="protein sequence ID" value="SDB86386.1"/>
    <property type="molecule type" value="Genomic_DNA"/>
</dbReference>
<dbReference type="Proteomes" id="UP000199039">
    <property type="component" value="Unassembled WGS sequence"/>
</dbReference>
<evidence type="ECO:0000313" key="6">
    <source>
        <dbReference type="Proteomes" id="UP000199039"/>
    </source>
</evidence>